<dbReference type="Proteomes" id="UP000284202">
    <property type="component" value="Unassembled WGS sequence"/>
</dbReference>
<dbReference type="RefSeq" id="WP_119747161.1">
    <property type="nucleotide sequence ID" value="NZ_QZCG01000004.1"/>
</dbReference>
<evidence type="ECO:0000313" key="2">
    <source>
        <dbReference type="Proteomes" id="UP000284202"/>
    </source>
</evidence>
<protein>
    <submittedName>
        <fullName evidence="1">Uncharacterized protein</fullName>
    </submittedName>
</protein>
<dbReference type="AlphaFoldDB" id="A0A418SZL4"/>
<dbReference type="OrthoDB" id="7776398at2"/>
<accession>A0A418SZL4</accession>
<sequence>MKIELKDSRDGAILEVHGIPAEQAESVSDMLKDLSSYVQDYLQCLEKRFELATEGNAPLYSSVSAQIIKSRASLDDAGQQLALGLAAARGEISATDLGFPEFDKPG</sequence>
<reference evidence="2" key="1">
    <citation type="submission" date="2018-09" db="EMBL/GenBank/DDBJ databases">
        <title>Acidovorax cavernicola nov. sp. isolated from Gruta de las Maravillas (Aracena, Spain).</title>
        <authorList>
            <person name="Jurado V."/>
            <person name="Gutierrez-Patricio S."/>
            <person name="Gonzalez-Pimentel J.L."/>
            <person name="Miller A.Z."/>
            <person name="Laiz L."/>
            <person name="Saiz-Jimenez C."/>
        </authorList>
    </citation>
    <scope>NUCLEOTIDE SEQUENCE [LARGE SCALE GENOMIC DNA]</scope>
    <source>
        <strain evidence="2">1011MAR3C25</strain>
    </source>
</reference>
<keyword evidence="2" id="KW-1185">Reference proteome</keyword>
<comment type="caution">
    <text evidence="1">The sequence shown here is derived from an EMBL/GenBank/DDBJ whole genome shotgun (WGS) entry which is preliminary data.</text>
</comment>
<proteinExistence type="predicted"/>
<organism evidence="1 2">
    <name type="scientific">Paracoccus onubensis</name>
    <dbReference type="NCBI Taxonomy" id="1675788"/>
    <lineage>
        <taxon>Bacteria</taxon>
        <taxon>Pseudomonadati</taxon>
        <taxon>Pseudomonadota</taxon>
        <taxon>Alphaproteobacteria</taxon>
        <taxon>Rhodobacterales</taxon>
        <taxon>Paracoccaceae</taxon>
        <taxon>Paracoccus</taxon>
    </lineage>
</organism>
<gene>
    <name evidence="1" type="ORF">D3P04_06610</name>
</gene>
<evidence type="ECO:0000313" key="1">
    <source>
        <dbReference type="EMBL" id="RJE86401.1"/>
    </source>
</evidence>
<dbReference type="EMBL" id="QZCG01000004">
    <property type="protein sequence ID" value="RJE86401.1"/>
    <property type="molecule type" value="Genomic_DNA"/>
</dbReference>
<name>A0A418SZL4_9RHOB</name>